<sequence>MSLVAAKISYVVESIVKFIQLFSLPSLNRGENGVAQNEDEENNEGDKKKSRLPKKRFLFTDEIR</sequence>
<proteinExistence type="predicted"/>
<comment type="caution">
    <text evidence="2">The sequence shown here is derived from an EMBL/GenBank/DDBJ whole genome shotgun (WGS) entry which is preliminary data.</text>
</comment>
<keyword evidence="3" id="KW-1185">Reference proteome</keyword>
<evidence type="ECO:0000256" key="1">
    <source>
        <dbReference type="SAM" id="MobiDB-lite"/>
    </source>
</evidence>
<gene>
    <name evidence="2" type="ORF">E2C01_075388</name>
</gene>
<accession>A0A5B7IEY8</accession>
<organism evidence="2 3">
    <name type="scientific">Portunus trituberculatus</name>
    <name type="common">Swimming crab</name>
    <name type="synonym">Neptunus trituberculatus</name>
    <dbReference type="NCBI Taxonomy" id="210409"/>
    <lineage>
        <taxon>Eukaryota</taxon>
        <taxon>Metazoa</taxon>
        <taxon>Ecdysozoa</taxon>
        <taxon>Arthropoda</taxon>
        <taxon>Crustacea</taxon>
        <taxon>Multicrustacea</taxon>
        <taxon>Malacostraca</taxon>
        <taxon>Eumalacostraca</taxon>
        <taxon>Eucarida</taxon>
        <taxon>Decapoda</taxon>
        <taxon>Pleocyemata</taxon>
        <taxon>Brachyura</taxon>
        <taxon>Eubrachyura</taxon>
        <taxon>Portunoidea</taxon>
        <taxon>Portunidae</taxon>
        <taxon>Portuninae</taxon>
        <taxon>Portunus</taxon>
    </lineage>
</organism>
<reference evidence="2 3" key="1">
    <citation type="submission" date="2019-05" db="EMBL/GenBank/DDBJ databases">
        <title>Another draft genome of Portunus trituberculatus and its Hox gene families provides insights of decapod evolution.</title>
        <authorList>
            <person name="Jeong J.-H."/>
            <person name="Song I."/>
            <person name="Kim S."/>
            <person name="Choi T."/>
            <person name="Kim D."/>
            <person name="Ryu S."/>
            <person name="Kim W."/>
        </authorList>
    </citation>
    <scope>NUCLEOTIDE SEQUENCE [LARGE SCALE GENOMIC DNA]</scope>
    <source>
        <tissue evidence="2">Muscle</tissue>
    </source>
</reference>
<evidence type="ECO:0000313" key="2">
    <source>
        <dbReference type="EMBL" id="MPC80795.1"/>
    </source>
</evidence>
<feature type="compositionally biased region" description="Basic residues" evidence="1">
    <location>
        <begin position="48"/>
        <end position="57"/>
    </location>
</feature>
<dbReference type="AlphaFoldDB" id="A0A5B7IEY8"/>
<protein>
    <submittedName>
        <fullName evidence="2">Uncharacterized protein</fullName>
    </submittedName>
</protein>
<feature type="region of interest" description="Disordered" evidence="1">
    <location>
        <begin position="28"/>
        <end position="64"/>
    </location>
</feature>
<name>A0A5B7IEY8_PORTR</name>
<dbReference type="Proteomes" id="UP000324222">
    <property type="component" value="Unassembled WGS sequence"/>
</dbReference>
<evidence type="ECO:0000313" key="3">
    <source>
        <dbReference type="Proteomes" id="UP000324222"/>
    </source>
</evidence>
<dbReference type="EMBL" id="VSRR010055023">
    <property type="protein sequence ID" value="MPC80795.1"/>
    <property type="molecule type" value="Genomic_DNA"/>
</dbReference>